<dbReference type="AlphaFoldDB" id="A0A1W4WTH1"/>
<dbReference type="Gene3D" id="3.10.20.90">
    <property type="entry name" value="Phosphatidylinositol 3-kinase Catalytic Subunit, Chain A, domain 1"/>
    <property type="match status" value="1"/>
</dbReference>
<keyword evidence="4" id="KW-1185">Reference proteome</keyword>
<dbReference type="CDD" id="cd14348">
    <property type="entry name" value="UBA_p47"/>
    <property type="match status" value="1"/>
</dbReference>
<feature type="domain" description="UBX" evidence="2">
    <location>
        <begin position="295"/>
        <end position="371"/>
    </location>
</feature>
<dbReference type="GO" id="GO:0000045">
    <property type="term" value="P:autophagosome assembly"/>
    <property type="evidence" value="ECO:0007669"/>
    <property type="project" value="TreeGrafter"/>
</dbReference>
<dbReference type="OrthoDB" id="25887at2759"/>
<dbReference type="InterPro" id="IPR036241">
    <property type="entry name" value="NSFL1C_SEP_dom_sf"/>
</dbReference>
<dbReference type="PANTHER" id="PTHR23333">
    <property type="entry name" value="UBX DOMAIN CONTAINING PROTEIN"/>
    <property type="match status" value="1"/>
</dbReference>
<dbReference type="Gene3D" id="3.30.420.210">
    <property type="entry name" value="SEP domain"/>
    <property type="match status" value="1"/>
</dbReference>
<dbReference type="GeneID" id="108738313"/>
<reference evidence="5" key="1">
    <citation type="submission" date="2025-08" db="UniProtKB">
        <authorList>
            <consortium name="RefSeq"/>
        </authorList>
    </citation>
    <scope>IDENTIFICATION</scope>
    <source>
        <tissue evidence="5">Entire body</tissue>
    </source>
</reference>
<dbReference type="GO" id="GO:0043130">
    <property type="term" value="F:ubiquitin binding"/>
    <property type="evidence" value="ECO:0007669"/>
    <property type="project" value="TreeGrafter"/>
</dbReference>
<name>A0A1W4WTH1_AGRPL</name>
<dbReference type="STRING" id="224129.A0A1W4WTH1"/>
<dbReference type="GO" id="GO:0061025">
    <property type="term" value="P:membrane fusion"/>
    <property type="evidence" value="ECO:0007669"/>
    <property type="project" value="TreeGrafter"/>
</dbReference>
<sequence length="373" mass="41154">MSDKEEKVQQFKSVTGVEEERARFYLESSRWDLEIAIASFYENDEPEVVVNEPQRSEAVNLPSTETSSSPQFMKSSAKSKTRNPKFATIHTINSSSEEEEEGQAFYAGGSEHSGQQVLGPAKKKDIVSDMFKAVREHGVELSEPSAGSSSNAHAFKGTGYKLGQTETDTEAVPGAQVSKPPEQVTLKLWADGFSVDDGELRHYADPSNRDFLDSIRRGEIPHELRLESSEVHLAMEDHRMEAYKKDLSGSKRKPFSGHGYTLGSPAPAAVGAPAIDEKDCKVNEANAKILVSVDPSKPTTNLQIRLADGTRLVAQFNHDHTVADIRTYITTARPQYQTRSFILLSTYPSRELKDEETLASAGLLNSSIMQKLT</sequence>
<proteinExistence type="predicted"/>
<dbReference type="Pfam" id="PF14555">
    <property type="entry name" value="UBA_4"/>
    <property type="match status" value="1"/>
</dbReference>
<dbReference type="PROSITE" id="PS50033">
    <property type="entry name" value="UBX"/>
    <property type="match status" value="1"/>
</dbReference>
<dbReference type="SMART" id="SM00553">
    <property type="entry name" value="SEP"/>
    <property type="match status" value="1"/>
</dbReference>
<evidence type="ECO:0000259" key="2">
    <source>
        <dbReference type="PROSITE" id="PS50033"/>
    </source>
</evidence>
<dbReference type="GO" id="GO:0007030">
    <property type="term" value="P:Golgi organization"/>
    <property type="evidence" value="ECO:0007669"/>
    <property type="project" value="TreeGrafter"/>
</dbReference>
<dbReference type="KEGG" id="apln:108738313"/>
<dbReference type="InterPro" id="IPR012989">
    <property type="entry name" value="SEP_domain"/>
</dbReference>
<dbReference type="GO" id="GO:0005829">
    <property type="term" value="C:cytosol"/>
    <property type="evidence" value="ECO:0007669"/>
    <property type="project" value="TreeGrafter"/>
</dbReference>
<dbReference type="SUPFAM" id="SSF54236">
    <property type="entry name" value="Ubiquitin-like"/>
    <property type="match status" value="1"/>
</dbReference>
<dbReference type="SUPFAM" id="SSF46934">
    <property type="entry name" value="UBA-like"/>
    <property type="match status" value="1"/>
</dbReference>
<feature type="domain" description="SEP" evidence="3">
    <location>
        <begin position="181"/>
        <end position="244"/>
    </location>
</feature>
<evidence type="ECO:0000313" key="5">
    <source>
        <dbReference type="RefSeq" id="XP_018327189.1"/>
    </source>
</evidence>
<dbReference type="FunFam" id="3.30.420.210:FF:000002">
    <property type="entry name" value="UBX domain-containing protein 1"/>
    <property type="match status" value="1"/>
</dbReference>
<evidence type="ECO:0000313" key="4">
    <source>
        <dbReference type="Proteomes" id="UP000192223"/>
    </source>
</evidence>
<dbReference type="RefSeq" id="XP_018327189.1">
    <property type="nucleotide sequence ID" value="XM_018471687.2"/>
</dbReference>
<dbReference type="GO" id="GO:0043161">
    <property type="term" value="P:proteasome-mediated ubiquitin-dependent protein catabolic process"/>
    <property type="evidence" value="ECO:0007669"/>
    <property type="project" value="TreeGrafter"/>
</dbReference>
<dbReference type="FunCoup" id="A0A1W4WTH1">
    <property type="interactions" value="2398"/>
</dbReference>
<accession>A0A1W4WTH1</accession>
<dbReference type="Proteomes" id="UP000192223">
    <property type="component" value="Unplaced"/>
</dbReference>
<dbReference type="CDD" id="cd01770">
    <property type="entry name" value="UBX_UBXN2"/>
    <property type="match status" value="1"/>
</dbReference>
<dbReference type="InterPro" id="IPR001012">
    <property type="entry name" value="UBX_dom"/>
</dbReference>
<dbReference type="Pfam" id="PF08059">
    <property type="entry name" value="SEP"/>
    <property type="match status" value="1"/>
</dbReference>
<gene>
    <name evidence="5" type="primary">LOC108738313</name>
</gene>
<organism evidence="4 5">
    <name type="scientific">Agrilus planipennis</name>
    <name type="common">Emerald ash borer</name>
    <name type="synonym">Agrilus marcopoli</name>
    <dbReference type="NCBI Taxonomy" id="224129"/>
    <lineage>
        <taxon>Eukaryota</taxon>
        <taxon>Metazoa</taxon>
        <taxon>Ecdysozoa</taxon>
        <taxon>Arthropoda</taxon>
        <taxon>Hexapoda</taxon>
        <taxon>Insecta</taxon>
        <taxon>Pterygota</taxon>
        <taxon>Neoptera</taxon>
        <taxon>Endopterygota</taxon>
        <taxon>Coleoptera</taxon>
        <taxon>Polyphaga</taxon>
        <taxon>Elateriformia</taxon>
        <taxon>Buprestoidea</taxon>
        <taxon>Buprestidae</taxon>
        <taxon>Agrilinae</taxon>
        <taxon>Agrilus</taxon>
    </lineage>
</organism>
<evidence type="ECO:0000259" key="3">
    <source>
        <dbReference type="PROSITE" id="PS51399"/>
    </source>
</evidence>
<dbReference type="GO" id="GO:0005634">
    <property type="term" value="C:nucleus"/>
    <property type="evidence" value="ECO:0007669"/>
    <property type="project" value="TreeGrafter"/>
</dbReference>
<evidence type="ECO:0000256" key="1">
    <source>
        <dbReference type="SAM" id="MobiDB-lite"/>
    </source>
</evidence>
<dbReference type="InterPro" id="IPR009060">
    <property type="entry name" value="UBA-like_sf"/>
</dbReference>
<protein>
    <submittedName>
        <fullName evidence="5">NSFL1 cofactor p47</fullName>
    </submittedName>
</protein>
<dbReference type="FunFam" id="1.10.8.10:FF:000020">
    <property type="entry name" value="NSFL1 (p97) cofactor (p47)"/>
    <property type="match status" value="1"/>
</dbReference>
<dbReference type="PROSITE" id="PS51399">
    <property type="entry name" value="SEP"/>
    <property type="match status" value="1"/>
</dbReference>
<dbReference type="GO" id="GO:0031468">
    <property type="term" value="P:nuclear membrane reassembly"/>
    <property type="evidence" value="ECO:0007669"/>
    <property type="project" value="TreeGrafter"/>
</dbReference>
<dbReference type="Gene3D" id="1.10.8.10">
    <property type="entry name" value="DNA helicase RuvA subunit, C-terminal domain"/>
    <property type="match status" value="1"/>
</dbReference>
<dbReference type="InParanoid" id="A0A1W4WTH1"/>
<dbReference type="SUPFAM" id="SSF102848">
    <property type="entry name" value="NSFL1 (p97 ATPase) cofactor p47, SEP domain"/>
    <property type="match status" value="1"/>
</dbReference>
<dbReference type="Pfam" id="PF00789">
    <property type="entry name" value="UBX"/>
    <property type="match status" value="1"/>
</dbReference>
<dbReference type="SMART" id="SM00166">
    <property type="entry name" value="UBX"/>
    <property type="match status" value="1"/>
</dbReference>
<feature type="compositionally biased region" description="Polar residues" evidence="1">
    <location>
        <begin position="61"/>
        <end position="76"/>
    </location>
</feature>
<dbReference type="InterPro" id="IPR029071">
    <property type="entry name" value="Ubiquitin-like_domsf"/>
</dbReference>
<feature type="region of interest" description="Disordered" evidence="1">
    <location>
        <begin position="52"/>
        <end position="84"/>
    </location>
</feature>
<dbReference type="PANTHER" id="PTHR23333:SF20">
    <property type="entry name" value="NSFL1 COFACTOR P47"/>
    <property type="match status" value="1"/>
</dbReference>